<protein>
    <recommendedName>
        <fullName evidence="5">DUF2637 domain-containing protein</fullName>
    </recommendedName>
</protein>
<keyword evidence="2" id="KW-0812">Transmembrane</keyword>
<evidence type="ECO:0000256" key="1">
    <source>
        <dbReference type="SAM" id="MobiDB-lite"/>
    </source>
</evidence>
<feature type="compositionally biased region" description="Basic residues" evidence="1">
    <location>
        <begin position="254"/>
        <end position="266"/>
    </location>
</feature>
<name>A0A1G9SMQ1_9ACTN</name>
<dbReference type="Pfam" id="PF10935">
    <property type="entry name" value="DUF2637"/>
    <property type="match status" value="1"/>
</dbReference>
<keyword evidence="2" id="KW-0472">Membrane</keyword>
<organism evidence="3 4">
    <name type="scientific">Nonomuraea maritima</name>
    <dbReference type="NCBI Taxonomy" id="683260"/>
    <lineage>
        <taxon>Bacteria</taxon>
        <taxon>Bacillati</taxon>
        <taxon>Actinomycetota</taxon>
        <taxon>Actinomycetes</taxon>
        <taxon>Streptosporangiales</taxon>
        <taxon>Streptosporangiaceae</taxon>
        <taxon>Nonomuraea</taxon>
    </lineage>
</organism>
<evidence type="ECO:0000313" key="3">
    <source>
        <dbReference type="EMBL" id="SDM36691.1"/>
    </source>
</evidence>
<dbReference type="InterPro" id="IPR021235">
    <property type="entry name" value="DUF2637"/>
</dbReference>
<feature type="transmembrane region" description="Helical" evidence="2">
    <location>
        <begin position="22"/>
        <end position="45"/>
    </location>
</feature>
<feature type="transmembrane region" description="Helical" evidence="2">
    <location>
        <begin position="91"/>
        <end position="111"/>
    </location>
</feature>
<accession>A0A1G9SMQ1</accession>
<reference evidence="3 4" key="1">
    <citation type="submission" date="2016-10" db="EMBL/GenBank/DDBJ databases">
        <authorList>
            <person name="de Groot N.N."/>
        </authorList>
    </citation>
    <scope>NUCLEOTIDE SEQUENCE [LARGE SCALE GENOMIC DNA]</scope>
    <source>
        <strain evidence="3 4">CGMCC 4.5681</strain>
    </source>
</reference>
<dbReference type="OrthoDB" id="4333663at2"/>
<dbReference type="AlphaFoldDB" id="A0A1G9SMQ1"/>
<feature type="transmembrane region" description="Helical" evidence="2">
    <location>
        <begin position="57"/>
        <end position="79"/>
    </location>
</feature>
<feature type="region of interest" description="Disordered" evidence="1">
    <location>
        <begin position="236"/>
        <end position="276"/>
    </location>
</feature>
<dbReference type="STRING" id="683260.SAMN05421874_1622"/>
<dbReference type="Proteomes" id="UP000198683">
    <property type="component" value="Unassembled WGS sequence"/>
</dbReference>
<evidence type="ECO:0000256" key="2">
    <source>
        <dbReference type="SAM" id="Phobius"/>
    </source>
</evidence>
<evidence type="ECO:0000313" key="4">
    <source>
        <dbReference type="Proteomes" id="UP000198683"/>
    </source>
</evidence>
<keyword evidence="4" id="KW-1185">Reference proteome</keyword>
<dbReference type="RefSeq" id="WP_143022442.1">
    <property type="nucleotide sequence ID" value="NZ_FNFB01000062.1"/>
</dbReference>
<keyword evidence="2" id="KW-1133">Transmembrane helix</keyword>
<dbReference type="EMBL" id="FNFB01000062">
    <property type="protein sequence ID" value="SDM36691.1"/>
    <property type="molecule type" value="Genomic_DNA"/>
</dbReference>
<gene>
    <name evidence="3" type="ORF">SAMN05421874_1622</name>
</gene>
<feature type="transmembrane region" description="Helical" evidence="2">
    <location>
        <begin position="117"/>
        <end position="134"/>
    </location>
</feature>
<proteinExistence type="predicted"/>
<sequence length="340" mass="37701">MNPTEALIGQGMPRPLSEGEQTLISVTAASVGVLGLIGFVISFATVMHAATPTFGPLAFLLPLGVDLGIGVFSALDLVLARLDMRVRWLRFAPWTLTAATVYLNIAAYLGTPNGPDWFAVIAHAILPGLWVVAVEIGTHAVRKRADLANPSRRLDSIRVTRWLLSPVPTFALWRRMVLWEVRSYPEALNRERDRVLAKTDLQDRYGRLWKFKATRRERALYKLGELAPANAPILTEAARLTPPDRPDLAAAPIRRPHPKPRKRTRPSRPAVAPSEVDDLMPLGWQIAADHEARGVTLTRDRLRDAVRRSGKSISTDRAGALLARLRTENPVRTEAEREVA</sequence>
<evidence type="ECO:0008006" key="5">
    <source>
        <dbReference type="Google" id="ProtNLM"/>
    </source>
</evidence>